<dbReference type="AlphaFoldDB" id="A0A540WAI0"/>
<gene>
    <name evidence="11" type="ORF">E6W39_32220</name>
</gene>
<keyword evidence="4" id="KW-0997">Cell inner membrane</keyword>
<dbReference type="GO" id="GO:0005886">
    <property type="term" value="C:plasma membrane"/>
    <property type="evidence" value="ECO:0007669"/>
    <property type="project" value="TreeGrafter"/>
</dbReference>
<evidence type="ECO:0000313" key="12">
    <source>
        <dbReference type="Proteomes" id="UP000319103"/>
    </source>
</evidence>
<dbReference type="PANTHER" id="PTHR37468:SF1">
    <property type="entry name" value="SULFATE TRANSPORTER CYSZ"/>
    <property type="match status" value="1"/>
</dbReference>
<dbReference type="OrthoDB" id="3375053at2"/>
<feature type="transmembrane region" description="Helical" evidence="10">
    <location>
        <begin position="75"/>
        <end position="99"/>
    </location>
</feature>
<evidence type="ECO:0000256" key="1">
    <source>
        <dbReference type="ARBA" id="ARBA00004141"/>
    </source>
</evidence>
<dbReference type="InterPro" id="IPR059112">
    <property type="entry name" value="CysZ/EI24"/>
</dbReference>
<dbReference type="Proteomes" id="UP000319103">
    <property type="component" value="Unassembled WGS sequence"/>
</dbReference>
<feature type="transmembrane region" description="Helical" evidence="10">
    <location>
        <begin position="195"/>
        <end position="228"/>
    </location>
</feature>
<comment type="caution">
    <text evidence="11">The sequence shown here is derived from an EMBL/GenBank/DDBJ whole genome shotgun (WGS) entry which is preliminary data.</text>
</comment>
<dbReference type="GO" id="GO:0000103">
    <property type="term" value="P:sulfate assimilation"/>
    <property type="evidence" value="ECO:0007669"/>
    <property type="project" value="TreeGrafter"/>
</dbReference>
<evidence type="ECO:0000256" key="9">
    <source>
        <dbReference type="ARBA" id="ARBA00023136"/>
    </source>
</evidence>
<dbReference type="EMBL" id="VIGB01000003">
    <property type="protein sequence ID" value="TQF06033.1"/>
    <property type="molecule type" value="Genomic_DNA"/>
</dbReference>
<keyword evidence="2" id="KW-0813">Transport</keyword>
<proteinExistence type="predicted"/>
<evidence type="ECO:0000256" key="3">
    <source>
        <dbReference type="ARBA" id="ARBA00022475"/>
    </source>
</evidence>
<evidence type="ECO:0000256" key="6">
    <source>
        <dbReference type="ARBA" id="ARBA00022692"/>
    </source>
</evidence>
<evidence type="ECO:0008006" key="13">
    <source>
        <dbReference type="Google" id="ProtNLM"/>
    </source>
</evidence>
<accession>A0A540WAI0</accession>
<evidence type="ECO:0000256" key="4">
    <source>
        <dbReference type="ARBA" id="ARBA00022519"/>
    </source>
</evidence>
<feature type="transmembrane region" description="Helical" evidence="10">
    <location>
        <begin position="24"/>
        <end position="50"/>
    </location>
</feature>
<keyword evidence="6 10" id="KW-0812">Transmembrane</keyword>
<organism evidence="11 12">
    <name type="scientific">Kitasatospora acidiphila</name>
    <dbReference type="NCBI Taxonomy" id="2567942"/>
    <lineage>
        <taxon>Bacteria</taxon>
        <taxon>Bacillati</taxon>
        <taxon>Actinomycetota</taxon>
        <taxon>Actinomycetes</taxon>
        <taxon>Kitasatosporales</taxon>
        <taxon>Streptomycetaceae</taxon>
        <taxon>Kitasatospora</taxon>
    </lineage>
</organism>
<sequence>MSDLLTGVSALWRGQAWVARRPRWWFFGLLPALIAMVLIGVALSVLAWWAGDIVNWATPFAAHWSSGERVLFRDVATALLIGVGVLIAIVAFTGLTLAIGQPFYERLVRAVAPPPAGGPEIGIGDALAAAVRIGLRTALCSVGLFAIGCVPVLGQLLAPALGFCVAGYFLTVELTGIVFDLHGVPPRDRLRGRRLLAIGFGLPLVLAFLVPFATVLLMPGAVAGAALLVSEQLPRPQNWLQPPVGSFG</sequence>
<dbReference type="GO" id="GO:0019344">
    <property type="term" value="P:cysteine biosynthetic process"/>
    <property type="evidence" value="ECO:0007669"/>
    <property type="project" value="TreeGrafter"/>
</dbReference>
<keyword evidence="7 10" id="KW-1133">Transmembrane helix</keyword>
<keyword evidence="3" id="KW-1003">Cell membrane</keyword>
<keyword evidence="9 10" id="KW-0472">Membrane</keyword>
<evidence type="ECO:0000256" key="10">
    <source>
        <dbReference type="SAM" id="Phobius"/>
    </source>
</evidence>
<evidence type="ECO:0000313" key="11">
    <source>
        <dbReference type="EMBL" id="TQF06033.1"/>
    </source>
</evidence>
<protein>
    <recommendedName>
        <fullName evidence="13">CysZ protein</fullName>
    </recommendedName>
</protein>
<dbReference type="Pfam" id="PF07264">
    <property type="entry name" value="EI24"/>
    <property type="match status" value="1"/>
</dbReference>
<evidence type="ECO:0000256" key="7">
    <source>
        <dbReference type="ARBA" id="ARBA00022989"/>
    </source>
</evidence>
<evidence type="ECO:0000256" key="8">
    <source>
        <dbReference type="ARBA" id="ARBA00023032"/>
    </source>
</evidence>
<evidence type="ECO:0000256" key="5">
    <source>
        <dbReference type="ARBA" id="ARBA00022605"/>
    </source>
</evidence>
<evidence type="ECO:0000256" key="2">
    <source>
        <dbReference type="ARBA" id="ARBA00022448"/>
    </source>
</evidence>
<dbReference type="RefSeq" id="WP_141636481.1">
    <property type="nucleotide sequence ID" value="NZ_VIGB01000003.1"/>
</dbReference>
<feature type="transmembrane region" description="Helical" evidence="10">
    <location>
        <begin position="160"/>
        <end position="183"/>
    </location>
</feature>
<comment type="subcellular location">
    <subcellularLocation>
        <location evidence="1">Membrane</location>
        <topology evidence="1">Multi-pass membrane protein</topology>
    </subcellularLocation>
</comment>
<dbReference type="InterPro" id="IPR050480">
    <property type="entry name" value="CysZ-like"/>
</dbReference>
<keyword evidence="12" id="KW-1185">Reference proteome</keyword>
<dbReference type="PANTHER" id="PTHR37468">
    <property type="entry name" value="SULFATE TRANSPORTER CYSZ"/>
    <property type="match status" value="1"/>
</dbReference>
<feature type="transmembrane region" description="Helical" evidence="10">
    <location>
        <begin position="133"/>
        <end position="154"/>
    </location>
</feature>
<keyword evidence="5" id="KW-0028">Amino-acid biosynthesis</keyword>
<reference evidence="11 12" key="1">
    <citation type="submission" date="2019-06" db="EMBL/GenBank/DDBJ databases">
        <title>Description of Kitasatospora acidophila sp. nov. isolated from pine grove soil, and reclassification of Streptomyces novaecaesareae to Kitasatospora novaeceasareae comb. nov.</title>
        <authorList>
            <person name="Kim M.J."/>
        </authorList>
    </citation>
    <scope>NUCLEOTIDE SEQUENCE [LARGE SCALE GENOMIC DNA]</scope>
    <source>
        <strain evidence="11 12">MMS16-CNU292</strain>
    </source>
</reference>
<keyword evidence="8" id="KW-0764">Sulfate transport</keyword>
<name>A0A540WAI0_9ACTN</name>
<dbReference type="GO" id="GO:0009675">
    <property type="term" value="F:high-affinity sulfate:proton symporter activity"/>
    <property type="evidence" value="ECO:0007669"/>
    <property type="project" value="TreeGrafter"/>
</dbReference>